<evidence type="ECO:0000313" key="15">
    <source>
        <dbReference type="EMBL" id="ABB43288.1"/>
    </source>
</evidence>
<dbReference type="OrthoDB" id="9763670at2"/>
<keyword evidence="10 11" id="KW-0998">Cell outer membrane</keyword>
<keyword evidence="6" id="KW-0408">Iron</keyword>
<dbReference type="AlphaFoldDB" id="Q30UP3"/>
<evidence type="ECO:0000256" key="11">
    <source>
        <dbReference type="PROSITE-ProRule" id="PRU01360"/>
    </source>
</evidence>
<comment type="similarity">
    <text evidence="11 12">Belongs to the TonB-dependent receptor family.</text>
</comment>
<dbReference type="Proteomes" id="UP000002714">
    <property type="component" value="Chromosome"/>
</dbReference>
<keyword evidence="9 11" id="KW-0472">Membrane</keyword>
<dbReference type="EMBL" id="CP000153">
    <property type="protein sequence ID" value="ABB43288.1"/>
    <property type="molecule type" value="Genomic_DNA"/>
</dbReference>
<evidence type="ECO:0000256" key="3">
    <source>
        <dbReference type="ARBA" id="ARBA00022452"/>
    </source>
</evidence>
<keyword evidence="15" id="KW-0675">Receptor</keyword>
<dbReference type="InterPro" id="IPR012910">
    <property type="entry name" value="Plug_dom"/>
</dbReference>
<organism evidence="15 16">
    <name type="scientific">Sulfurimonas denitrificans (strain ATCC 33889 / DSM 1251)</name>
    <name type="common">Thiomicrospira denitrificans (strain ATCC 33889 / DSM 1251)</name>
    <dbReference type="NCBI Taxonomy" id="326298"/>
    <lineage>
        <taxon>Bacteria</taxon>
        <taxon>Pseudomonadati</taxon>
        <taxon>Campylobacterota</taxon>
        <taxon>Epsilonproteobacteria</taxon>
        <taxon>Campylobacterales</taxon>
        <taxon>Sulfurimonadaceae</taxon>
        <taxon>Sulfurimonas</taxon>
    </lineage>
</organism>
<keyword evidence="8 12" id="KW-0798">TonB box</keyword>
<dbReference type="STRING" id="326298.Suden_0007"/>
<evidence type="ECO:0000256" key="1">
    <source>
        <dbReference type="ARBA" id="ARBA00004571"/>
    </source>
</evidence>
<reference evidence="15 16" key="1">
    <citation type="journal article" date="2008" name="Appl. Environ. Microbiol.">
        <title>Genome of the epsilonproteobacterial chemolithoautotroph Sulfurimonas denitrificans.</title>
        <authorList>
            <person name="Sievert S.M."/>
            <person name="Scott K.M."/>
            <person name="Klotz M.G."/>
            <person name="Chain P.S.G."/>
            <person name="Hauser L.J."/>
            <person name="Hemp J."/>
            <person name="Huegler M."/>
            <person name="Land M."/>
            <person name="Lapidus A."/>
            <person name="Larimer F.W."/>
            <person name="Lucas S."/>
            <person name="Malfatti S.A."/>
            <person name="Meyer F."/>
            <person name="Paulsen I.T."/>
            <person name="Ren Q."/>
            <person name="Simon J."/>
            <person name="Bailey K."/>
            <person name="Diaz E."/>
            <person name="Fitzpatrick K.A."/>
            <person name="Glover B."/>
            <person name="Gwatney N."/>
            <person name="Korajkic A."/>
            <person name="Long A."/>
            <person name="Mobberley J.M."/>
            <person name="Pantry S.N."/>
            <person name="Pazder G."/>
            <person name="Peterson S."/>
            <person name="Quintanilla J.D."/>
            <person name="Sprinkle R."/>
            <person name="Stephens J."/>
            <person name="Thomas P."/>
            <person name="Vaughn R."/>
            <person name="Weber M.J."/>
            <person name="Wooten L.L."/>
        </authorList>
    </citation>
    <scope>NUCLEOTIDE SEQUENCE [LARGE SCALE GENOMIC DNA]</scope>
    <source>
        <strain evidence="16">ATCC 33889 / DSM 1251</strain>
    </source>
</reference>
<dbReference type="eggNOG" id="COG4206">
    <property type="taxonomic scope" value="Bacteria"/>
</dbReference>
<evidence type="ECO:0000256" key="12">
    <source>
        <dbReference type="RuleBase" id="RU003357"/>
    </source>
</evidence>
<evidence type="ECO:0000259" key="13">
    <source>
        <dbReference type="Pfam" id="PF00593"/>
    </source>
</evidence>
<comment type="subcellular location">
    <subcellularLocation>
        <location evidence="1 11">Cell outer membrane</location>
        <topology evidence="1 11">Multi-pass membrane protein</topology>
    </subcellularLocation>
</comment>
<dbReference type="Pfam" id="PF00593">
    <property type="entry name" value="TonB_dep_Rec_b-barrel"/>
    <property type="match status" value="1"/>
</dbReference>
<dbReference type="PROSITE" id="PS52016">
    <property type="entry name" value="TONB_DEPENDENT_REC_3"/>
    <property type="match status" value="1"/>
</dbReference>
<dbReference type="GO" id="GO:0009279">
    <property type="term" value="C:cell outer membrane"/>
    <property type="evidence" value="ECO:0007669"/>
    <property type="project" value="UniProtKB-SubCell"/>
</dbReference>
<evidence type="ECO:0000256" key="7">
    <source>
        <dbReference type="ARBA" id="ARBA00023065"/>
    </source>
</evidence>
<feature type="domain" description="TonB-dependent receptor plug" evidence="14">
    <location>
        <begin position="32"/>
        <end position="138"/>
    </location>
</feature>
<dbReference type="RefSeq" id="WP_011371643.1">
    <property type="nucleotide sequence ID" value="NC_007575.1"/>
</dbReference>
<keyword evidence="5 11" id="KW-0812">Transmembrane</keyword>
<keyword evidence="2 11" id="KW-0813">Transport</keyword>
<evidence type="ECO:0000259" key="14">
    <source>
        <dbReference type="Pfam" id="PF07715"/>
    </source>
</evidence>
<evidence type="ECO:0000256" key="4">
    <source>
        <dbReference type="ARBA" id="ARBA00022496"/>
    </source>
</evidence>
<dbReference type="SUPFAM" id="SSF56935">
    <property type="entry name" value="Porins"/>
    <property type="match status" value="1"/>
</dbReference>
<sequence length="641" mass="72364">MKIYILLLSLSILNAIELPSIAIESSKLGDTLKDSSNSINTLDKNKLEMSNIKEIKELSSLISNTNISGVGNRTDKTITMRGISNYVTYESNVAMYIDGTPVPFSYGFGMVDMNNVENIEVLKGAQGTLFGKGAESGVINIYTKAPTKTFQSRASIDYGSYDTQKFYGFVSAPMSNEDITYSLSLTKESSDGFSTNELTHSNFDDKDFKSLSAKLRYNPSTPLDVSLNYTKSQSDDGGSAFKINTKSNPFSIDNEPTNDYVKMDTDMLSLILKYKESDYTFTSATTYAKNSSTKYNYVAIRGGLDMDFDIEIEEITQEFRLKQNFENSDFLIGLFYSDKLKFDYKENQTFLTLYPVPVLSKNSLENPDENIALFSQYRYYIDEKYSVMAGLRYQTTKRSFSRTMNNFAAASTSVEGETTWTHVLPTLSFSYYAEDDSHTYLTYAKGYRPGGYNYRTSDALTPFKPETTNSLELGHKRVLNSSTTFSSALFYNLIDNLRINTFDNNLATITLSAEKAYSYGAEIEVNYKADNLNIFMTCGVIKTEISESKDSPQYERNNIIDVPNITTSIGAKYMFTQNYHIQSDVKYMGERYYNASNSAKESGYATANIGIGYKKDGWSALVYVDNIFDKRYVDFMIFHTI</sequence>
<evidence type="ECO:0000313" key="16">
    <source>
        <dbReference type="Proteomes" id="UP000002714"/>
    </source>
</evidence>
<evidence type="ECO:0000256" key="8">
    <source>
        <dbReference type="ARBA" id="ARBA00023077"/>
    </source>
</evidence>
<accession>Q30UP3</accession>
<evidence type="ECO:0000256" key="6">
    <source>
        <dbReference type="ARBA" id="ARBA00023004"/>
    </source>
</evidence>
<keyword evidence="4" id="KW-0410">Iron transport</keyword>
<dbReference type="InterPro" id="IPR039426">
    <property type="entry name" value="TonB-dep_rcpt-like"/>
</dbReference>
<protein>
    <submittedName>
        <fullName evidence="15">TonB-dependent receptor</fullName>
    </submittedName>
</protein>
<feature type="domain" description="TonB-dependent receptor-like beta-barrel" evidence="13">
    <location>
        <begin position="236"/>
        <end position="627"/>
    </location>
</feature>
<dbReference type="InterPro" id="IPR036942">
    <property type="entry name" value="Beta-barrel_TonB_sf"/>
</dbReference>
<evidence type="ECO:0000256" key="2">
    <source>
        <dbReference type="ARBA" id="ARBA00022448"/>
    </source>
</evidence>
<proteinExistence type="inferred from homology"/>
<evidence type="ECO:0000256" key="9">
    <source>
        <dbReference type="ARBA" id="ARBA00023136"/>
    </source>
</evidence>
<dbReference type="PANTHER" id="PTHR32552">
    <property type="entry name" value="FERRICHROME IRON RECEPTOR-RELATED"/>
    <property type="match status" value="1"/>
</dbReference>
<dbReference type="GO" id="GO:0006826">
    <property type="term" value="P:iron ion transport"/>
    <property type="evidence" value="ECO:0007669"/>
    <property type="project" value="UniProtKB-KW"/>
</dbReference>
<gene>
    <name evidence="15" type="ordered locus">Suden_0007</name>
</gene>
<evidence type="ECO:0000256" key="5">
    <source>
        <dbReference type="ARBA" id="ARBA00022692"/>
    </source>
</evidence>
<dbReference type="Pfam" id="PF07715">
    <property type="entry name" value="Plug"/>
    <property type="match status" value="1"/>
</dbReference>
<name>Q30UP3_SULDN</name>
<dbReference type="KEGG" id="tdn:Suden_0007"/>
<keyword evidence="16" id="KW-1185">Reference proteome</keyword>
<keyword evidence="7" id="KW-0406">Ion transport</keyword>
<dbReference type="PANTHER" id="PTHR32552:SF81">
    <property type="entry name" value="TONB-DEPENDENT OUTER MEMBRANE RECEPTOR"/>
    <property type="match status" value="1"/>
</dbReference>
<keyword evidence="3 11" id="KW-1134">Transmembrane beta strand</keyword>
<evidence type="ECO:0000256" key="10">
    <source>
        <dbReference type="ARBA" id="ARBA00023237"/>
    </source>
</evidence>
<dbReference type="Gene3D" id="2.40.170.20">
    <property type="entry name" value="TonB-dependent receptor, beta-barrel domain"/>
    <property type="match status" value="1"/>
</dbReference>
<dbReference type="HOGENOM" id="CLU_008287_15_0_7"/>
<dbReference type="InterPro" id="IPR000531">
    <property type="entry name" value="Beta-barrel_TonB"/>
</dbReference>